<dbReference type="Pfam" id="PF09133">
    <property type="entry name" value="SANTA"/>
    <property type="match status" value="1"/>
</dbReference>
<dbReference type="Proteomes" id="UP000001554">
    <property type="component" value="Chromosome 1"/>
</dbReference>
<name>A0A9J7MV06_BRAFL</name>
<dbReference type="AlphaFoldDB" id="A0A9J7MV06"/>
<dbReference type="RefSeq" id="XP_035682277.1">
    <property type="nucleotide sequence ID" value="XM_035826384.1"/>
</dbReference>
<keyword evidence="3" id="KW-1185">Reference proteome</keyword>
<feature type="compositionally biased region" description="Polar residues" evidence="1">
    <location>
        <begin position="215"/>
        <end position="229"/>
    </location>
</feature>
<dbReference type="KEGG" id="bfo:118419763"/>
<proteinExistence type="predicted"/>
<reference evidence="4" key="2">
    <citation type="submission" date="2025-08" db="UniProtKB">
        <authorList>
            <consortium name="RefSeq"/>
        </authorList>
    </citation>
    <scope>IDENTIFICATION</scope>
    <source>
        <strain evidence="4">S238N-H82</strain>
        <tissue evidence="4">Testes</tissue>
    </source>
</reference>
<evidence type="ECO:0000256" key="1">
    <source>
        <dbReference type="SAM" id="MobiDB-lite"/>
    </source>
</evidence>
<evidence type="ECO:0000313" key="4">
    <source>
        <dbReference type="RefSeq" id="XP_035682277.1"/>
    </source>
</evidence>
<dbReference type="InterPro" id="IPR015216">
    <property type="entry name" value="SANTA"/>
</dbReference>
<feature type="compositionally biased region" description="Basic and acidic residues" evidence="1">
    <location>
        <begin position="185"/>
        <end position="198"/>
    </location>
</feature>
<dbReference type="InterPro" id="IPR039110">
    <property type="entry name" value="KNL2-like"/>
</dbReference>
<protein>
    <submittedName>
        <fullName evidence="4">Protein bfr2-like</fullName>
    </submittedName>
</protein>
<dbReference type="PANTHER" id="PTHR16124">
    <property type="entry name" value="MIS18-BINDING PROTEIN 1"/>
    <property type="match status" value="1"/>
</dbReference>
<dbReference type="GeneID" id="118419763"/>
<feature type="region of interest" description="Disordered" evidence="1">
    <location>
        <begin position="81"/>
        <end position="359"/>
    </location>
</feature>
<gene>
    <name evidence="4" type="primary">LOC118419763</name>
</gene>
<feature type="compositionally biased region" description="Basic and acidic residues" evidence="1">
    <location>
        <begin position="342"/>
        <end position="359"/>
    </location>
</feature>
<accession>A0A9J7MV06</accession>
<evidence type="ECO:0000259" key="2">
    <source>
        <dbReference type="Pfam" id="PF09133"/>
    </source>
</evidence>
<dbReference type="OrthoDB" id="118550at2759"/>
<feature type="compositionally biased region" description="Basic and acidic residues" evidence="1">
    <location>
        <begin position="119"/>
        <end position="136"/>
    </location>
</feature>
<sequence length="465" mass="51643">MSSVYKSIVVPPEKVTSINDEFAKMFEGGGAVKDKANVSGIASSRHTAPAFKSPASRVVYKASPVAKLVAAMRQKKTFEELEQIMSPGSSSARQAVRKDRTNPPAPDLQNGSLPVQGTGEDKENMSRPTSEVDKSASDVQQSRSEEPQKEPSVGLAPKDAGSKPTGGRERQTAGARKQKVMNWLESHDEEMLLQHDPDDLIVSPPSTERAPDVGFSSQLGDDTTATTNKSQEDDSMDDRDSDDDTIKMNETDGTIEEADENGHQGYKRTKDTDVEMNAEGMDGEIVEEKTLDEDRDDNMSEEDMDEEEEQEMDQPPNDRLSQSSQSIAWADNIDNVSVDTTDTSRQEKPAAPNPKKDTAVKPFKEHILYDWFIKPMRKSTDIVVEGHRKQDPEHQYWHSTAIVKRVTSRMVVTGSGTVYRLRGFIDRSMVLEQGFHAKIAKAFKTGFPENWKEVLEDIANSTSEK</sequence>
<evidence type="ECO:0000313" key="3">
    <source>
        <dbReference type="Proteomes" id="UP000001554"/>
    </source>
</evidence>
<feature type="compositionally biased region" description="Acidic residues" evidence="1">
    <location>
        <begin position="233"/>
        <end position="243"/>
    </location>
</feature>
<feature type="compositionally biased region" description="Acidic residues" evidence="1">
    <location>
        <begin position="281"/>
        <end position="312"/>
    </location>
</feature>
<organism evidence="3 4">
    <name type="scientific">Branchiostoma floridae</name>
    <name type="common">Florida lancelet</name>
    <name type="synonym">Amphioxus</name>
    <dbReference type="NCBI Taxonomy" id="7739"/>
    <lineage>
        <taxon>Eukaryota</taxon>
        <taxon>Metazoa</taxon>
        <taxon>Chordata</taxon>
        <taxon>Cephalochordata</taxon>
        <taxon>Leptocardii</taxon>
        <taxon>Amphioxiformes</taxon>
        <taxon>Branchiostomatidae</taxon>
        <taxon>Branchiostoma</taxon>
    </lineage>
</organism>
<reference evidence="3" key="1">
    <citation type="journal article" date="2020" name="Nat. Ecol. Evol.">
        <title>Deeply conserved synteny resolves early events in vertebrate evolution.</title>
        <authorList>
            <person name="Simakov O."/>
            <person name="Marletaz F."/>
            <person name="Yue J.X."/>
            <person name="O'Connell B."/>
            <person name="Jenkins J."/>
            <person name="Brandt A."/>
            <person name="Calef R."/>
            <person name="Tung C.H."/>
            <person name="Huang T.K."/>
            <person name="Schmutz J."/>
            <person name="Satoh N."/>
            <person name="Yu J.K."/>
            <person name="Putnam N.H."/>
            <person name="Green R.E."/>
            <person name="Rokhsar D.S."/>
        </authorList>
    </citation>
    <scope>NUCLEOTIDE SEQUENCE [LARGE SCALE GENOMIC DNA]</scope>
    <source>
        <strain evidence="3">S238N-H82</strain>
    </source>
</reference>
<dbReference type="PANTHER" id="PTHR16124:SF3">
    <property type="entry name" value="MIS18-BINDING PROTEIN 1"/>
    <property type="match status" value="1"/>
</dbReference>
<feature type="domain" description="SANTA" evidence="2">
    <location>
        <begin position="368"/>
        <end position="454"/>
    </location>
</feature>